<keyword evidence="1" id="KW-0805">Transcription regulation</keyword>
<protein>
    <submittedName>
        <fullName evidence="5">AraC family transcriptional regulator</fullName>
    </submittedName>
</protein>
<evidence type="ECO:0000313" key="6">
    <source>
        <dbReference type="Proteomes" id="UP001597469"/>
    </source>
</evidence>
<dbReference type="PANTHER" id="PTHR43280:SF27">
    <property type="entry name" value="TRANSCRIPTIONAL REGULATOR MTLR"/>
    <property type="match status" value="1"/>
</dbReference>
<dbReference type="SUPFAM" id="SSF46689">
    <property type="entry name" value="Homeodomain-like"/>
    <property type="match status" value="2"/>
</dbReference>
<comment type="caution">
    <text evidence="5">The sequence shown here is derived from an EMBL/GenBank/DDBJ whole genome shotgun (WGS) entry which is preliminary data.</text>
</comment>
<feature type="domain" description="HTH araC/xylS-type" evidence="4">
    <location>
        <begin position="186"/>
        <end position="284"/>
    </location>
</feature>
<dbReference type="SMART" id="SM00342">
    <property type="entry name" value="HTH_ARAC"/>
    <property type="match status" value="1"/>
</dbReference>
<evidence type="ECO:0000313" key="5">
    <source>
        <dbReference type="EMBL" id="MFD2572680.1"/>
    </source>
</evidence>
<evidence type="ECO:0000256" key="3">
    <source>
        <dbReference type="ARBA" id="ARBA00023163"/>
    </source>
</evidence>
<keyword evidence="3" id="KW-0804">Transcription</keyword>
<dbReference type="InterPro" id="IPR018062">
    <property type="entry name" value="HTH_AraC-typ_CS"/>
</dbReference>
<dbReference type="Pfam" id="PF12833">
    <property type="entry name" value="HTH_18"/>
    <property type="match status" value="1"/>
</dbReference>
<dbReference type="InterPro" id="IPR018060">
    <property type="entry name" value="HTH_AraC"/>
</dbReference>
<evidence type="ECO:0000256" key="2">
    <source>
        <dbReference type="ARBA" id="ARBA00023125"/>
    </source>
</evidence>
<keyword evidence="2" id="KW-0238">DNA-binding</keyword>
<dbReference type="EMBL" id="JBHULN010000012">
    <property type="protein sequence ID" value="MFD2572680.1"/>
    <property type="molecule type" value="Genomic_DNA"/>
</dbReference>
<accession>A0ABW5M6T3</accession>
<organism evidence="5 6">
    <name type="scientific">Spirosoma soli</name>
    <dbReference type="NCBI Taxonomy" id="1770529"/>
    <lineage>
        <taxon>Bacteria</taxon>
        <taxon>Pseudomonadati</taxon>
        <taxon>Bacteroidota</taxon>
        <taxon>Cytophagia</taxon>
        <taxon>Cytophagales</taxon>
        <taxon>Cytophagaceae</taxon>
        <taxon>Spirosoma</taxon>
    </lineage>
</organism>
<dbReference type="SUPFAM" id="SSF51182">
    <property type="entry name" value="RmlC-like cupins"/>
    <property type="match status" value="1"/>
</dbReference>
<keyword evidence="6" id="KW-1185">Reference proteome</keyword>
<dbReference type="CDD" id="cd06976">
    <property type="entry name" value="cupin_MtlR-like_N"/>
    <property type="match status" value="1"/>
</dbReference>
<evidence type="ECO:0000256" key="1">
    <source>
        <dbReference type="ARBA" id="ARBA00023015"/>
    </source>
</evidence>
<dbReference type="Gene3D" id="2.60.120.10">
    <property type="entry name" value="Jelly Rolls"/>
    <property type="match status" value="1"/>
</dbReference>
<dbReference type="PANTHER" id="PTHR43280">
    <property type="entry name" value="ARAC-FAMILY TRANSCRIPTIONAL REGULATOR"/>
    <property type="match status" value="1"/>
</dbReference>
<proteinExistence type="predicted"/>
<dbReference type="Gene3D" id="1.10.10.60">
    <property type="entry name" value="Homeodomain-like"/>
    <property type="match status" value="2"/>
</dbReference>
<sequence>MKPHLLKVPTEPSHSFSMRQERVPNINNRWHYHAEVELIQFHRGMGTQFVGDNIKRFGPGDIVLVGANLPHYWRYDDSYFSDEQHLPYATVVHFMENFWGDRFLSLPENKPLRLALDRARSGLLLTGTLNAYVAERMEKLRHAEGPHRIMNLMDCLLAIAQSNEVIVLSSIGFQYDLSESENERVNAIYDYTLRHFNQRITLEEIASVAGLVPNSFCRYFKSRTGKTYSQFLTEIRVGAACKLLIENRVGIKQICFESGFNNASCFHQRFKDITGKSPQIYQREYASETP</sequence>
<gene>
    <name evidence="5" type="ORF">ACFSUS_18720</name>
</gene>
<dbReference type="PROSITE" id="PS01124">
    <property type="entry name" value="HTH_ARAC_FAMILY_2"/>
    <property type="match status" value="1"/>
</dbReference>
<reference evidence="6" key="1">
    <citation type="journal article" date="2019" name="Int. J. Syst. Evol. Microbiol.">
        <title>The Global Catalogue of Microorganisms (GCM) 10K type strain sequencing project: providing services to taxonomists for standard genome sequencing and annotation.</title>
        <authorList>
            <consortium name="The Broad Institute Genomics Platform"/>
            <consortium name="The Broad Institute Genome Sequencing Center for Infectious Disease"/>
            <person name="Wu L."/>
            <person name="Ma J."/>
        </authorList>
    </citation>
    <scope>NUCLEOTIDE SEQUENCE [LARGE SCALE GENOMIC DNA]</scope>
    <source>
        <strain evidence="6">KCTC 42805</strain>
    </source>
</reference>
<dbReference type="InterPro" id="IPR009057">
    <property type="entry name" value="Homeodomain-like_sf"/>
</dbReference>
<dbReference type="RefSeq" id="WP_381525273.1">
    <property type="nucleotide sequence ID" value="NZ_JBHULN010000012.1"/>
</dbReference>
<name>A0ABW5M6T3_9BACT</name>
<evidence type="ECO:0000259" key="4">
    <source>
        <dbReference type="PROSITE" id="PS01124"/>
    </source>
</evidence>
<dbReference type="PROSITE" id="PS00041">
    <property type="entry name" value="HTH_ARAC_FAMILY_1"/>
    <property type="match status" value="1"/>
</dbReference>
<dbReference type="Proteomes" id="UP001597469">
    <property type="component" value="Unassembled WGS sequence"/>
</dbReference>
<dbReference type="InterPro" id="IPR014710">
    <property type="entry name" value="RmlC-like_jellyroll"/>
</dbReference>
<dbReference type="InterPro" id="IPR011051">
    <property type="entry name" value="RmlC_Cupin_sf"/>
</dbReference>